<comment type="caution">
    <text evidence="1">The sequence shown here is derived from an EMBL/GenBank/DDBJ whole genome shotgun (WGS) entry which is preliminary data.</text>
</comment>
<gene>
    <name evidence="1" type="ORF">WAE58_07965</name>
</gene>
<accession>A0ABU8NLI4</accession>
<organism evidence="1 2">
    <name type="scientific">Pedobacter panaciterrae</name>
    <dbReference type="NCBI Taxonomy" id="363849"/>
    <lineage>
        <taxon>Bacteria</taxon>
        <taxon>Pseudomonadati</taxon>
        <taxon>Bacteroidota</taxon>
        <taxon>Sphingobacteriia</taxon>
        <taxon>Sphingobacteriales</taxon>
        <taxon>Sphingobacteriaceae</taxon>
        <taxon>Pedobacter</taxon>
    </lineage>
</organism>
<reference evidence="1 2" key="1">
    <citation type="submission" date="2024-03" db="EMBL/GenBank/DDBJ databases">
        <title>Sequence of Lycoming College Course Isolates.</title>
        <authorList>
            <person name="Plotts O."/>
            <person name="Newman J."/>
        </authorList>
    </citation>
    <scope>NUCLEOTIDE SEQUENCE [LARGE SCALE GENOMIC DNA]</scope>
    <source>
        <strain evidence="1 2">CJB-3</strain>
    </source>
</reference>
<dbReference type="Proteomes" id="UP001378956">
    <property type="component" value="Unassembled WGS sequence"/>
</dbReference>
<proteinExistence type="predicted"/>
<dbReference type="EMBL" id="JBBEUB010000002">
    <property type="protein sequence ID" value="MEJ2902357.1"/>
    <property type="molecule type" value="Genomic_DNA"/>
</dbReference>
<protein>
    <submittedName>
        <fullName evidence="1">DUF4945 domain-containing protein</fullName>
    </submittedName>
</protein>
<dbReference type="RefSeq" id="WP_337716065.1">
    <property type="nucleotide sequence ID" value="NZ_JBBEUB010000002.1"/>
</dbReference>
<name>A0ABU8NLI4_9SPHI</name>
<evidence type="ECO:0000313" key="1">
    <source>
        <dbReference type="EMBL" id="MEJ2902357.1"/>
    </source>
</evidence>
<dbReference type="Pfam" id="PF16303">
    <property type="entry name" value="DUF4945"/>
    <property type="match status" value="1"/>
</dbReference>
<sequence length="140" mass="15540">MKKIIYMCCLPLIFLFTGCKKEPVIESKAGVSLPMVTNLQLQKTAEKEVKLTWGIPSSVSDQIVQPLNVFVEVNEVISVTKTVSVFSTTLANAPTEFVYQLPDAAKTYHITVKLMGNTKVVDKNYSSQIYSLGQTVVYTK</sequence>
<dbReference type="PROSITE" id="PS51257">
    <property type="entry name" value="PROKAR_LIPOPROTEIN"/>
    <property type="match status" value="1"/>
</dbReference>
<dbReference type="InterPro" id="IPR032544">
    <property type="entry name" value="DUF4945"/>
</dbReference>
<evidence type="ECO:0000313" key="2">
    <source>
        <dbReference type="Proteomes" id="UP001378956"/>
    </source>
</evidence>
<keyword evidence="2" id="KW-1185">Reference proteome</keyword>